<keyword evidence="3" id="KW-1003">Cell membrane</keyword>
<comment type="similarity">
    <text evidence="7">Belongs to the binding-protein-dependent transport system permease family.</text>
</comment>
<feature type="transmembrane region" description="Helical" evidence="7">
    <location>
        <begin position="224"/>
        <end position="252"/>
    </location>
</feature>
<organism evidence="9 10">
    <name type="scientific">Brevibacterium samyangense</name>
    <dbReference type="NCBI Taxonomy" id="366888"/>
    <lineage>
        <taxon>Bacteria</taxon>
        <taxon>Bacillati</taxon>
        <taxon>Actinomycetota</taxon>
        <taxon>Actinomycetes</taxon>
        <taxon>Micrococcales</taxon>
        <taxon>Brevibacteriaceae</taxon>
        <taxon>Brevibacterium</taxon>
    </lineage>
</organism>
<feature type="transmembrane region" description="Helical" evidence="7">
    <location>
        <begin position="284"/>
        <end position="305"/>
    </location>
</feature>
<keyword evidence="2 7" id="KW-0813">Transport</keyword>
<gene>
    <name evidence="9" type="ORF">GCM10009755_27010</name>
</gene>
<evidence type="ECO:0000256" key="5">
    <source>
        <dbReference type="ARBA" id="ARBA00022989"/>
    </source>
</evidence>
<protein>
    <submittedName>
        <fullName evidence="9">Carbohydrate ABC transporter permease</fullName>
    </submittedName>
</protein>
<accession>A0ABP5F402</accession>
<evidence type="ECO:0000256" key="4">
    <source>
        <dbReference type="ARBA" id="ARBA00022692"/>
    </source>
</evidence>
<sequence length="319" mass="34801">MAFVLDTDGPVDTRATERTVLRDTVLAATPATTTGTPRPRKATDSDLPVGARSSGALATGHVVLAVVAVFSVFPVYWLFATAFRRPEDQLSQSPVPWPLSIQNFIDVSGQIPIWGMMGNTLVMAIFMTVFQLLTSILASYAFARFDFFGKPVAQFLFVGSWLVPFQITMIPNYLLVSQMGLLNTIAGVVVPNLVSAFGVLLLMEHMRAFPGELLDAAKIDGRGSWASLWTVVVPNMRPALAALTIMLFISAWNDYLWPSLVLRQSDALIQVGIRSFLTAEGNNWGAVMAASGIACIPVFLIYIFLQKYVIAAFVRSGMK</sequence>
<dbReference type="PANTHER" id="PTHR43744:SF3">
    <property type="entry name" value="LACTOSE TRANSPORT SYSTEM PERMEASE PROTEIN LACG"/>
    <property type="match status" value="1"/>
</dbReference>
<evidence type="ECO:0000256" key="1">
    <source>
        <dbReference type="ARBA" id="ARBA00004651"/>
    </source>
</evidence>
<feature type="transmembrane region" description="Helical" evidence="7">
    <location>
        <begin position="155"/>
        <end position="175"/>
    </location>
</feature>
<proteinExistence type="inferred from homology"/>
<dbReference type="Pfam" id="PF00528">
    <property type="entry name" value="BPD_transp_1"/>
    <property type="match status" value="1"/>
</dbReference>
<dbReference type="SUPFAM" id="SSF161098">
    <property type="entry name" value="MetI-like"/>
    <property type="match status" value="1"/>
</dbReference>
<keyword evidence="10" id="KW-1185">Reference proteome</keyword>
<keyword evidence="5 7" id="KW-1133">Transmembrane helix</keyword>
<feature type="domain" description="ABC transmembrane type-1" evidence="8">
    <location>
        <begin position="117"/>
        <end position="305"/>
    </location>
</feature>
<evidence type="ECO:0000256" key="7">
    <source>
        <dbReference type="RuleBase" id="RU363032"/>
    </source>
</evidence>
<evidence type="ECO:0000256" key="3">
    <source>
        <dbReference type="ARBA" id="ARBA00022475"/>
    </source>
</evidence>
<evidence type="ECO:0000259" key="8">
    <source>
        <dbReference type="PROSITE" id="PS50928"/>
    </source>
</evidence>
<comment type="subcellular location">
    <subcellularLocation>
        <location evidence="1 7">Cell membrane</location>
        <topology evidence="1 7">Multi-pass membrane protein</topology>
    </subcellularLocation>
</comment>
<evidence type="ECO:0000313" key="9">
    <source>
        <dbReference type="EMBL" id="GAA2013960.1"/>
    </source>
</evidence>
<evidence type="ECO:0000256" key="2">
    <source>
        <dbReference type="ARBA" id="ARBA00022448"/>
    </source>
</evidence>
<feature type="transmembrane region" description="Helical" evidence="7">
    <location>
        <begin position="121"/>
        <end position="143"/>
    </location>
</feature>
<dbReference type="InterPro" id="IPR035906">
    <property type="entry name" value="MetI-like_sf"/>
</dbReference>
<evidence type="ECO:0000256" key="6">
    <source>
        <dbReference type="ARBA" id="ARBA00023136"/>
    </source>
</evidence>
<dbReference type="PANTHER" id="PTHR43744">
    <property type="entry name" value="ABC TRANSPORTER PERMEASE PROTEIN MG189-RELATED-RELATED"/>
    <property type="match status" value="1"/>
</dbReference>
<reference evidence="10" key="1">
    <citation type="journal article" date="2019" name="Int. J. Syst. Evol. Microbiol.">
        <title>The Global Catalogue of Microorganisms (GCM) 10K type strain sequencing project: providing services to taxonomists for standard genome sequencing and annotation.</title>
        <authorList>
            <consortium name="The Broad Institute Genomics Platform"/>
            <consortium name="The Broad Institute Genome Sequencing Center for Infectious Disease"/>
            <person name="Wu L."/>
            <person name="Ma J."/>
        </authorList>
    </citation>
    <scope>NUCLEOTIDE SEQUENCE [LARGE SCALE GENOMIC DNA]</scope>
    <source>
        <strain evidence="10">JCM 14546</strain>
    </source>
</reference>
<evidence type="ECO:0000313" key="10">
    <source>
        <dbReference type="Proteomes" id="UP001500755"/>
    </source>
</evidence>
<dbReference type="RefSeq" id="WP_344310540.1">
    <property type="nucleotide sequence ID" value="NZ_BAAANO010000033.1"/>
</dbReference>
<name>A0ABP5F402_9MICO</name>
<keyword evidence="6 7" id="KW-0472">Membrane</keyword>
<dbReference type="PROSITE" id="PS50928">
    <property type="entry name" value="ABC_TM1"/>
    <property type="match status" value="1"/>
</dbReference>
<dbReference type="EMBL" id="BAAANO010000033">
    <property type="protein sequence ID" value="GAA2013960.1"/>
    <property type="molecule type" value="Genomic_DNA"/>
</dbReference>
<comment type="caution">
    <text evidence="9">The sequence shown here is derived from an EMBL/GenBank/DDBJ whole genome shotgun (WGS) entry which is preliminary data.</text>
</comment>
<feature type="transmembrane region" description="Helical" evidence="7">
    <location>
        <begin position="181"/>
        <end position="203"/>
    </location>
</feature>
<dbReference type="InterPro" id="IPR000515">
    <property type="entry name" value="MetI-like"/>
</dbReference>
<dbReference type="Proteomes" id="UP001500755">
    <property type="component" value="Unassembled WGS sequence"/>
</dbReference>
<dbReference type="CDD" id="cd06261">
    <property type="entry name" value="TM_PBP2"/>
    <property type="match status" value="1"/>
</dbReference>
<feature type="transmembrane region" description="Helical" evidence="7">
    <location>
        <begin position="62"/>
        <end position="83"/>
    </location>
</feature>
<keyword evidence="4 7" id="KW-0812">Transmembrane</keyword>
<dbReference type="Gene3D" id="1.10.3720.10">
    <property type="entry name" value="MetI-like"/>
    <property type="match status" value="1"/>
</dbReference>